<evidence type="ECO:0000259" key="1">
    <source>
        <dbReference type="Pfam" id="PF01609"/>
    </source>
</evidence>
<dbReference type="EMBL" id="MHSK01000029">
    <property type="protein sequence ID" value="OHA41627.1"/>
    <property type="molecule type" value="Genomic_DNA"/>
</dbReference>
<dbReference type="AlphaFoldDB" id="A0A1G2NZV0"/>
<dbReference type="GO" id="GO:0006313">
    <property type="term" value="P:DNA transposition"/>
    <property type="evidence" value="ECO:0007669"/>
    <property type="project" value="InterPro"/>
</dbReference>
<name>A0A1G2NZV0_9BACT</name>
<proteinExistence type="predicted"/>
<dbReference type="GO" id="GO:0004803">
    <property type="term" value="F:transposase activity"/>
    <property type="evidence" value="ECO:0007669"/>
    <property type="project" value="InterPro"/>
</dbReference>
<comment type="caution">
    <text evidence="2">The sequence shown here is derived from an EMBL/GenBank/DDBJ whole genome shotgun (WGS) entry which is preliminary data.</text>
</comment>
<dbReference type="InterPro" id="IPR047654">
    <property type="entry name" value="IS1634_transpos"/>
</dbReference>
<dbReference type="Proteomes" id="UP000177269">
    <property type="component" value="Unassembled WGS sequence"/>
</dbReference>
<accession>A0A1G2NZV0</accession>
<feature type="domain" description="Transposase IS4-like" evidence="1">
    <location>
        <begin position="168"/>
        <end position="434"/>
    </location>
</feature>
<dbReference type="InterPro" id="IPR012337">
    <property type="entry name" value="RNaseH-like_sf"/>
</dbReference>
<evidence type="ECO:0000313" key="2">
    <source>
        <dbReference type="EMBL" id="OHA41627.1"/>
    </source>
</evidence>
<dbReference type="SUPFAM" id="SSF53098">
    <property type="entry name" value="Ribonuclease H-like"/>
    <property type="match status" value="1"/>
</dbReference>
<dbReference type="PANTHER" id="PTHR34614">
    <property type="match status" value="1"/>
</dbReference>
<dbReference type="Pfam" id="PF01609">
    <property type="entry name" value="DDE_Tnp_1"/>
    <property type="match status" value="1"/>
</dbReference>
<dbReference type="GO" id="GO:0003677">
    <property type="term" value="F:DNA binding"/>
    <property type="evidence" value="ECO:0007669"/>
    <property type="project" value="InterPro"/>
</dbReference>
<dbReference type="InterPro" id="IPR002559">
    <property type="entry name" value="Transposase_11"/>
</dbReference>
<dbReference type="PANTHER" id="PTHR34614:SF2">
    <property type="entry name" value="TRANSPOSASE IS4-LIKE DOMAIN-CONTAINING PROTEIN"/>
    <property type="match status" value="1"/>
</dbReference>
<evidence type="ECO:0000313" key="3">
    <source>
        <dbReference type="Proteomes" id="UP000177269"/>
    </source>
</evidence>
<reference evidence="2 3" key="1">
    <citation type="journal article" date="2016" name="Nat. Commun.">
        <title>Thousands of microbial genomes shed light on interconnected biogeochemical processes in an aquifer system.</title>
        <authorList>
            <person name="Anantharaman K."/>
            <person name="Brown C.T."/>
            <person name="Hug L.A."/>
            <person name="Sharon I."/>
            <person name="Castelle C.J."/>
            <person name="Probst A.J."/>
            <person name="Thomas B.C."/>
            <person name="Singh A."/>
            <person name="Wilkins M.J."/>
            <person name="Karaoz U."/>
            <person name="Brodie E.L."/>
            <person name="Williams K.H."/>
            <person name="Hubbard S.S."/>
            <person name="Banfield J.F."/>
        </authorList>
    </citation>
    <scope>NUCLEOTIDE SEQUENCE [LARGE SCALE GENOMIC DNA]</scope>
</reference>
<protein>
    <recommendedName>
        <fullName evidence="1">Transposase IS4-like domain-containing protein</fullName>
    </recommendedName>
</protein>
<gene>
    <name evidence="2" type="ORF">A3G52_01600</name>
</gene>
<sequence length="492" mass="55667">MVSIRKVKTSSGKTAVQVVHYKARKVVVDAHIGSADDAETVGILMVKAEEWIHKQHQTMLFPPPPRRTLNIETARFVNTTHKFAYTVLSEIFKHCGFADVSKLLTDLSIMRIIESCSKLRSIELLERYFGIQWTQITVYRNLPKLKSLKDDVEKKAVACAKTLLHADLSLILYDVTTLYFETFKDDDLRKRGFSKDHKENQPQIVIGLLVTEQGFPVGYEVFEGNAFEGHTMLPVLKNFSQKHDVKTPTVVADAAMISLDNVKALKKDGYSYIVGARLANSSADILDAIRTAMQKDGSTIRISTDRGDLVCAYSSTRYRKDKHEMDKQLERAEILIAKNEPGRRAKFVVGGDGPYVVNETLKQKAMTLLGWKGYYTNIPEATLSNLEVVTRYRQLWHVEQTFRMAKSDLEARPIFHYKEDAIRAHILICFVALCIGKYMESVTGRSLRDIRDTLMSVADAHIVDSKTGDTTILRSEPNEKVKPLLKDLGVSY</sequence>
<organism evidence="2 3">
    <name type="scientific">Candidatus Taylorbacteria bacterium RIFCSPLOWO2_12_FULL_43_20</name>
    <dbReference type="NCBI Taxonomy" id="1802332"/>
    <lineage>
        <taxon>Bacteria</taxon>
        <taxon>Candidatus Tayloriibacteriota</taxon>
    </lineage>
</organism>
<dbReference type="NCBIfam" id="NF033559">
    <property type="entry name" value="transpos_IS1634"/>
    <property type="match status" value="1"/>
</dbReference>